<evidence type="ECO:0000313" key="2">
    <source>
        <dbReference type="EMBL" id="QUB76825.1"/>
    </source>
</evidence>
<feature type="transmembrane region" description="Helical" evidence="1">
    <location>
        <begin position="139"/>
        <end position="162"/>
    </location>
</feature>
<feature type="transmembrane region" description="Helical" evidence="1">
    <location>
        <begin position="262"/>
        <end position="283"/>
    </location>
</feature>
<dbReference type="Proteomes" id="UP000682195">
    <property type="component" value="Chromosome 2"/>
</dbReference>
<keyword evidence="1" id="KW-0472">Membrane</keyword>
<organism evidence="2 3">
    <name type="scientific">Prevotella melaninogenica</name>
    <dbReference type="NCBI Taxonomy" id="28132"/>
    <lineage>
        <taxon>Bacteria</taxon>
        <taxon>Pseudomonadati</taxon>
        <taxon>Bacteroidota</taxon>
        <taxon>Bacteroidia</taxon>
        <taxon>Bacteroidales</taxon>
        <taxon>Prevotellaceae</taxon>
        <taxon>Prevotella</taxon>
    </lineage>
</organism>
<keyword evidence="3" id="KW-1185">Reference proteome</keyword>
<feature type="transmembrane region" description="Helical" evidence="1">
    <location>
        <begin position="168"/>
        <end position="193"/>
    </location>
</feature>
<dbReference type="EMBL" id="CP072362">
    <property type="protein sequence ID" value="QUB76825.1"/>
    <property type="molecule type" value="Genomic_DNA"/>
</dbReference>
<protein>
    <recommendedName>
        <fullName evidence="4">Transmembrane protein</fullName>
    </recommendedName>
</protein>
<evidence type="ECO:0008006" key="4">
    <source>
        <dbReference type="Google" id="ProtNLM"/>
    </source>
</evidence>
<reference evidence="2 3" key="1">
    <citation type="submission" date="2021-03" db="EMBL/GenBank/DDBJ databases">
        <title>Human Oral Microbial Genomes.</title>
        <authorList>
            <person name="Johnston C.D."/>
            <person name="Chen T."/>
            <person name="Dewhirst F.E."/>
        </authorList>
    </citation>
    <scope>NUCLEOTIDE SEQUENCE [LARGE SCALE GENOMIC DNA]</scope>
    <source>
        <strain evidence="2 3">F0054</strain>
    </source>
</reference>
<evidence type="ECO:0000256" key="1">
    <source>
        <dbReference type="SAM" id="Phobius"/>
    </source>
</evidence>
<feature type="transmembrane region" description="Helical" evidence="1">
    <location>
        <begin position="33"/>
        <end position="52"/>
    </location>
</feature>
<proteinExistence type="predicted"/>
<feature type="transmembrane region" description="Helical" evidence="1">
    <location>
        <begin position="88"/>
        <end position="110"/>
    </location>
</feature>
<feature type="transmembrane region" description="Helical" evidence="1">
    <location>
        <begin position="214"/>
        <end position="242"/>
    </location>
</feature>
<sequence>MRIERPKVELYQVRGFGEKFTAIFDFIRENFKLLLRACTYLLLPFCMLQGFAMEAMMKVLTPFYNNTFDIGDDADVAQGMMFRLGSSYLGYFICILIGSTLLAGICYGMVKYYHKSPNRLRDVTMRDLKPVIIQVIKRSLAMTAVLVVLFIAILVFIIFISVTLSAPILAIIPILALAVCCLPISMALPVYIFEDDETLFSSISRGLTLGFHSFWSLFGLMFVIGLMTNILSSITSIPWYILTVVKSVLTISNTAQSSFAVSPLYSFIVYLSSVFMNFGMYLAMTISTFALAFHYGSIAEEEDGLSVEEDIQHFDELAEKDTDIDNFGKL</sequence>
<dbReference type="RefSeq" id="WP_211808636.1">
    <property type="nucleotide sequence ID" value="NZ_CP072362.1"/>
</dbReference>
<name>A0ABX7XTD3_9BACT</name>
<keyword evidence="1" id="KW-1133">Transmembrane helix</keyword>
<evidence type="ECO:0000313" key="3">
    <source>
        <dbReference type="Proteomes" id="UP000682195"/>
    </source>
</evidence>
<gene>
    <name evidence="2" type="ORF">J5A58_08695</name>
</gene>
<accession>A0ABX7XTD3</accession>
<keyword evidence="1" id="KW-0812">Transmembrane</keyword>